<feature type="domain" description="VOC" evidence="1">
    <location>
        <begin position="4"/>
        <end position="124"/>
    </location>
</feature>
<protein>
    <recommendedName>
        <fullName evidence="1">VOC domain-containing protein</fullName>
    </recommendedName>
</protein>
<comment type="caution">
    <text evidence="2">The sequence shown here is derived from an EMBL/GenBank/DDBJ whole genome shotgun (WGS) entry which is preliminary data.</text>
</comment>
<gene>
    <name evidence="2" type="ORF">BJY18_007136</name>
</gene>
<dbReference type="EMBL" id="JACHMG010000001">
    <property type="protein sequence ID" value="MBB4689651.1"/>
    <property type="molecule type" value="Genomic_DNA"/>
</dbReference>
<dbReference type="SUPFAM" id="SSF54593">
    <property type="entry name" value="Glyoxalase/Bleomycin resistance protein/Dihydroxybiphenyl dioxygenase"/>
    <property type="match status" value="1"/>
</dbReference>
<dbReference type="Pfam" id="PF00903">
    <property type="entry name" value="Glyoxalase"/>
    <property type="match status" value="1"/>
</dbReference>
<dbReference type="Proteomes" id="UP000581769">
    <property type="component" value="Unassembled WGS sequence"/>
</dbReference>
<dbReference type="Gene3D" id="3.10.180.10">
    <property type="entry name" value="2,3-Dihydroxybiphenyl 1,2-Dioxygenase, domain 1"/>
    <property type="match status" value="1"/>
</dbReference>
<name>A0A840J3K9_9PSEU</name>
<evidence type="ECO:0000313" key="2">
    <source>
        <dbReference type="EMBL" id="MBB4689651.1"/>
    </source>
</evidence>
<dbReference type="InterPro" id="IPR004360">
    <property type="entry name" value="Glyas_Fos-R_dOase_dom"/>
</dbReference>
<keyword evidence="3" id="KW-1185">Reference proteome</keyword>
<dbReference type="AlphaFoldDB" id="A0A840J3K9"/>
<dbReference type="PROSITE" id="PS51819">
    <property type="entry name" value="VOC"/>
    <property type="match status" value="1"/>
</dbReference>
<organism evidence="2 3">
    <name type="scientific">Amycolatopsis jiangsuensis</name>
    <dbReference type="NCBI Taxonomy" id="1181879"/>
    <lineage>
        <taxon>Bacteria</taxon>
        <taxon>Bacillati</taxon>
        <taxon>Actinomycetota</taxon>
        <taxon>Actinomycetes</taxon>
        <taxon>Pseudonocardiales</taxon>
        <taxon>Pseudonocardiaceae</taxon>
        <taxon>Amycolatopsis</taxon>
    </lineage>
</organism>
<dbReference type="RefSeq" id="WP_184784144.1">
    <property type="nucleotide sequence ID" value="NZ_JACHMG010000001.1"/>
</dbReference>
<dbReference type="InterPro" id="IPR037523">
    <property type="entry name" value="VOC_core"/>
</dbReference>
<accession>A0A840J3K9</accession>
<reference evidence="2 3" key="1">
    <citation type="submission" date="2020-08" db="EMBL/GenBank/DDBJ databases">
        <title>Sequencing the genomes of 1000 actinobacteria strains.</title>
        <authorList>
            <person name="Klenk H.-P."/>
        </authorList>
    </citation>
    <scope>NUCLEOTIDE SEQUENCE [LARGE SCALE GENOMIC DNA]</scope>
    <source>
        <strain evidence="2 3">DSM 45859</strain>
    </source>
</reference>
<evidence type="ECO:0000259" key="1">
    <source>
        <dbReference type="PROSITE" id="PS51819"/>
    </source>
</evidence>
<evidence type="ECO:0000313" key="3">
    <source>
        <dbReference type="Proteomes" id="UP000581769"/>
    </source>
</evidence>
<sequence>MPATLNHTIVFTNDKVSAAGFLSELLGIETTAWGPFVKVHVGETDLEFMNVKDAEWNDHVAPQHLCFLITEEEMDRVLERLEAHSVEPYTSPLYNERGVNHFYGGRGCYIRDIVDGHMLEFITAAYDDTPADVEDAKWRKAAVAKDHR</sequence>
<dbReference type="InterPro" id="IPR029068">
    <property type="entry name" value="Glyas_Bleomycin-R_OHBP_Dase"/>
</dbReference>
<proteinExistence type="predicted"/>